<dbReference type="GeneID" id="29923087"/>
<evidence type="ECO:0000313" key="1">
    <source>
        <dbReference type="EMBL" id="ESP92501.1"/>
    </source>
</evidence>
<gene>
    <name evidence="1" type="ORF">PL2TA16_04310</name>
</gene>
<organism evidence="1 2">
    <name type="scientific">Pseudoalteromonas luteoviolacea (strain 2ta16)</name>
    <dbReference type="NCBI Taxonomy" id="1353533"/>
    <lineage>
        <taxon>Bacteria</taxon>
        <taxon>Pseudomonadati</taxon>
        <taxon>Pseudomonadota</taxon>
        <taxon>Gammaproteobacteria</taxon>
        <taxon>Alteromonadales</taxon>
        <taxon>Pseudoalteromonadaceae</taxon>
        <taxon>Pseudoalteromonas</taxon>
    </lineage>
</organism>
<dbReference type="AlphaFoldDB" id="V4H4U4"/>
<dbReference type="PATRIC" id="fig|1353533.3.peg.3264"/>
<dbReference type="EMBL" id="AUSV01000051">
    <property type="protein sequence ID" value="ESP92501.1"/>
    <property type="molecule type" value="Genomic_DNA"/>
</dbReference>
<protein>
    <submittedName>
        <fullName evidence="1">Uncharacterized protein</fullName>
    </submittedName>
</protein>
<comment type="caution">
    <text evidence="1">The sequence shown here is derived from an EMBL/GenBank/DDBJ whole genome shotgun (WGS) entry which is preliminary data.</text>
</comment>
<name>V4H4U4_PSEL2</name>
<reference evidence="1 2" key="1">
    <citation type="submission" date="2013-07" db="EMBL/GenBank/DDBJ databases">
        <title>Draft genome sequence of Pseudoalteromonas luteoviolacea 2ta16.</title>
        <authorList>
            <person name="Allen E.E."/>
            <person name="Azam F."/>
            <person name="Podell S."/>
        </authorList>
    </citation>
    <scope>NUCLEOTIDE SEQUENCE [LARGE SCALE GENOMIC DNA]</scope>
    <source>
        <strain evidence="1 2">2ta16</strain>
    </source>
</reference>
<evidence type="ECO:0000313" key="2">
    <source>
        <dbReference type="Proteomes" id="UP000017820"/>
    </source>
</evidence>
<dbReference type="Proteomes" id="UP000017820">
    <property type="component" value="Unassembled WGS sequence"/>
</dbReference>
<accession>V4H4U4</accession>
<proteinExistence type="predicted"/>
<sequence>MEFLHKFACFDCRVAFKRRATEESNTGTAWQAESELEHNCPNCGRKMAFLGRNFRAPKQSSKNKWQSAMLLWEAGFRYCGSGYHSDPALPESKVETIDFIKNNPSHTQKIASSNCWETYT</sequence>
<dbReference type="RefSeq" id="WP_023400132.1">
    <property type="nucleotide sequence ID" value="NZ_AUSV01000051.1"/>
</dbReference>